<evidence type="ECO:0000256" key="1">
    <source>
        <dbReference type="ARBA" id="ARBA00009013"/>
    </source>
</evidence>
<dbReference type="InterPro" id="IPR036513">
    <property type="entry name" value="STAS_dom_sf"/>
</dbReference>
<dbReference type="InterPro" id="IPR003658">
    <property type="entry name" value="Anti-sigma_ant"/>
</dbReference>
<dbReference type="PANTHER" id="PTHR33495">
    <property type="entry name" value="ANTI-SIGMA FACTOR ANTAGONIST TM_1081-RELATED-RELATED"/>
    <property type="match status" value="1"/>
</dbReference>
<feature type="domain" description="STAS" evidence="3">
    <location>
        <begin position="11"/>
        <end position="110"/>
    </location>
</feature>
<reference evidence="4" key="1">
    <citation type="submission" date="2022-08" db="EMBL/GenBank/DDBJ databases">
        <authorList>
            <person name="Deng Y."/>
            <person name="Han X.-F."/>
            <person name="Zhang Y.-Q."/>
        </authorList>
    </citation>
    <scope>NUCLEOTIDE SEQUENCE</scope>
    <source>
        <strain evidence="4">CPCC 205763</strain>
    </source>
</reference>
<protein>
    <recommendedName>
        <fullName evidence="2">Anti-sigma factor antagonist</fullName>
    </recommendedName>
</protein>
<dbReference type="NCBIfam" id="TIGR00377">
    <property type="entry name" value="ant_ant_sig"/>
    <property type="match status" value="1"/>
</dbReference>
<comment type="similarity">
    <text evidence="1 2">Belongs to the anti-sigma-factor antagonist family.</text>
</comment>
<dbReference type="Proteomes" id="UP001165584">
    <property type="component" value="Unassembled WGS sequence"/>
</dbReference>
<gene>
    <name evidence="4" type="ORF">N1027_18380</name>
</gene>
<accession>A0ABT2GV63</accession>
<evidence type="ECO:0000313" key="4">
    <source>
        <dbReference type="EMBL" id="MCS5720102.1"/>
    </source>
</evidence>
<proteinExistence type="inferred from homology"/>
<evidence type="ECO:0000259" key="3">
    <source>
        <dbReference type="PROSITE" id="PS50801"/>
    </source>
</evidence>
<dbReference type="SUPFAM" id="SSF52091">
    <property type="entry name" value="SpoIIaa-like"/>
    <property type="match status" value="1"/>
</dbReference>
<evidence type="ECO:0000256" key="2">
    <source>
        <dbReference type="RuleBase" id="RU003749"/>
    </source>
</evidence>
<dbReference type="CDD" id="cd07043">
    <property type="entry name" value="STAS_anti-anti-sigma_factors"/>
    <property type="match status" value="1"/>
</dbReference>
<keyword evidence="5" id="KW-1185">Reference proteome</keyword>
<evidence type="ECO:0000313" key="5">
    <source>
        <dbReference type="Proteomes" id="UP001165584"/>
    </source>
</evidence>
<dbReference type="EMBL" id="JANLCM010000002">
    <property type="protein sequence ID" value="MCS5720102.1"/>
    <property type="molecule type" value="Genomic_DNA"/>
</dbReference>
<dbReference type="Gene3D" id="3.30.750.24">
    <property type="entry name" value="STAS domain"/>
    <property type="match status" value="1"/>
</dbReference>
<dbReference type="InterPro" id="IPR002645">
    <property type="entry name" value="STAS_dom"/>
</dbReference>
<name>A0ABT2GV63_9MICO</name>
<dbReference type="PROSITE" id="PS50801">
    <property type="entry name" value="STAS"/>
    <property type="match status" value="1"/>
</dbReference>
<dbReference type="Pfam" id="PF01740">
    <property type="entry name" value="STAS"/>
    <property type="match status" value="1"/>
</dbReference>
<comment type="caution">
    <text evidence="4">The sequence shown here is derived from an EMBL/GenBank/DDBJ whole genome shotgun (WGS) entry which is preliminary data.</text>
</comment>
<dbReference type="PANTHER" id="PTHR33495:SF2">
    <property type="entry name" value="ANTI-SIGMA FACTOR ANTAGONIST TM_1081-RELATED"/>
    <property type="match status" value="1"/>
</dbReference>
<dbReference type="RefSeq" id="WP_259509929.1">
    <property type="nucleotide sequence ID" value="NZ_JANLCM010000002.1"/>
</dbReference>
<sequence length="110" mass="11729">MEFTTESLGGGIAVIRGDGRLNMVSGPALRDTVKRRIDAGDSRIVVDLSRVPFMDSSGLGALISCLKTAREASGDLRIVSPSAQVTMVLTLSNVDKILTPYESVEAAYRD</sequence>
<organism evidence="4 5">
    <name type="scientific">Herbiconiux aconitum</name>
    <dbReference type="NCBI Taxonomy" id="2970913"/>
    <lineage>
        <taxon>Bacteria</taxon>
        <taxon>Bacillati</taxon>
        <taxon>Actinomycetota</taxon>
        <taxon>Actinomycetes</taxon>
        <taxon>Micrococcales</taxon>
        <taxon>Microbacteriaceae</taxon>
        <taxon>Herbiconiux</taxon>
    </lineage>
</organism>